<dbReference type="Proteomes" id="UP000186308">
    <property type="component" value="Unassembled WGS sequence"/>
</dbReference>
<protein>
    <recommendedName>
        <fullName evidence="3">PIN domain nuclease, a component of toxin-antitoxin system (PIN domain)</fullName>
    </recommendedName>
</protein>
<sequence>MVANLPSHHRDPFDHLLLAQAMTEPARLYTADPILVRYSELVTLIG</sequence>
<name>A0A8G2CIF8_ACIRU</name>
<dbReference type="AlphaFoldDB" id="A0A8G2CIF8"/>
<gene>
    <name evidence="1" type="ORF">SAMN05421828_10352</name>
</gene>
<comment type="caution">
    <text evidence="1">The sequence shown here is derived from an EMBL/GenBank/DDBJ whole genome shotgun (WGS) entry which is preliminary data.</text>
</comment>
<evidence type="ECO:0008006" key="3">
    <source>
        <dbReference type="Google" id="ProtNLM"/>
    </source>
</evidence>
<organism evidence="1 2">
    <name type="scientific">Acidiphilium rubrum</name>
    <dbReference type="NCBI Taxonomy" id="526"/>
    <lineage>
        <taxon>Bacteria</taxon>
        <taxon>Pseudomonadati</taxon>
        <taxon>Pseudomonadota</taxon>
        <taxon>Alphaproteobacteria</taxon>
        <taxon>Acetobacterales</taxon>
        <taxon>Acidocellaceae</taxon>
        <taxon>Acidiphilium</taxon>
    </lineage>
</organism>
<keyword evidence="2" id="KW-1185">Reference proteome</keyword>
<dbReference type="InterPro" id="IPR029060">
    <property type="entry name" value="PIN-like_dom_sf"/>
</dbReference>
<dbReference type="SUPFAM" id="SSF88723">
    <property type="entry name" value="PIN domain-like"/>
    <property type="match status" value="1"/>
</dbReference>
<proteinExistence type="predicted"/>
<dbReference type="EMBL" id="FTNE01000003">
    <property type="protein sequence ID" value="SIQ27633.1"/>
    <property type="molecule type" value="Genomic_DNA"/>
</dbReference>
<evidence type="ECO:0000313" key="2">
    <source>
        <dbReference type="Proteomes" id="UP000186308"/>
    </source>
</evidence>
<evidence type="ECO:0000313" key="1">
    <source>
        <dbReference type="EMBL" id="SIQ27633.1"/>
    </source>
</evidence>
<reference evidence="1 2" key="1">
    <citation type="submission" date="2017-01" db="EMBL/GenBank/DDBJ databases">
        <authorList>
            <person name="Varghese N."/>
            <person name="Submissions S."/>
        </authorList>
    </citation>
    <scope>NUCLEOTIDE SEQUENCE [LARGE SCALE GENOMIC DNA]</scope>
    <source>
        <strain evidence="1 2">ATCC 35905</strain>
    </source>
</reference>
<accession>A0A8G2CIF8</accession>
<dbReference type="RefSeq" id="WP_029311578.1">
    <property type="nucleotide sequence ID" value="NZ_FTNE01000003.1"/>
</dbReference>